<evidence type="ECO:0000256" key="2">
    <source>
        <dbReference type="SAM" id="MobiDB-lite"/>
    </source>
</evidence>
<dbReference type="Proteomes" id="UP000694050">
    <property type="component" value="Unassembled WGS sequence"/>
</dbReference>
<name>A0A8J5NHN5_FUSOX</name>
<dbReference type="CDD" id="cd14688">
    <property type="entry name" value="bZIP_YAP"/>
    <property type="match status" value="1"/>
</dbReference>
<feature type="region of interest" description="Disordered" evidence="2">
    <location>
        <begin position="285"/>
        <end position="317"/>
    </location>
</feature>
<protein>
    <recommendedName>
        <fullName evidence="6">BZIP domain-containing protein</fullName>
    </recommendedName>
</protein>
<evidence type="ECO:0000256" key="3">
    <source>
        <dbReference type="SAM" id="SignalP"/>
    </source>
</evidence>
<dbReference type="PANTHER" id="PTHR37012">
    <property type="entry name" value="B-ZIP TRANSCRIPTION FACTOR (EUROFUNG)-RELATED"/>
    <property type="match status" value="1"/>
</dbReference>
<dbReference type="EMBL" id="JAELUQ010000011">
    <property type="protein sequence ID" value="KAG7406719.1"/>
    <property type="molecule type" value="Genomic_DNA"/>
</dbReference>
<gene>
    <name evidence="4" type="ORF">Forpe1208_v014428</name>
</gene>
<organism evidence="4 5">
    <name type="scientific">Fusarium oxysporum f. sp. rapae</name>
    <dbReference type="NCBI Taxonomy" id="485398"/>
    <lineage>
        <taxon>Eukaryota</taxon>
        <taxon>Fungi</taxon>
        <taxon>Dikarya</taxon>
        <taxon>Ascomycota</taxon>
        <taxon>Pezizomycotina</taxon>
        <taxon>Sordariomycetes</taxon>
        <taxon>Hypocreomycetidae</taxon>
        <taxon>Hypocreales</taxon>
        <taxon>Nectriaceae</taxon>
        <taxon>Fusarium</taxon>
        <taxon>Fusarium oxysporum species complex</taxon>
    </lineage>
</organism>
<feature type="coiled-coil region" evidence="1">
    <location>
        <begin position="89"/>
        <end position="143"/>
    </location>
</feature>
<evidence type="ECO:0000313" key="4">
    <source>
        <dbReference type="EMBL" id="KAG7406719.1"/>
    </source>
</evidence>
<dbReference type="AlphaFoldDB" id="A0A8J5NHN5"/>
<keyword evidence="1" id="KW-0175">Coiled coil</keyword>
<comment type="caution">
    <text evidence="4">The sequence shown here is derived from an EMBL/GenBank/DDBJ whole genome shotgun (WGS) entry which is preliminary data.</text>
</comment>
<feature type="chain" id="PRO_5035224951" description="BZIP domain-containing protein" evidence="3">
    <location>
        <begin position="24"/>
        <end position="331"/>
    </location>
</feature>
<feature type="signal peptide" evidence="3">
    <location>
        <begin position="1"/>
        <end position="23"/>
    </location>
</feature>
<sequence length="331" mass="36270">MHVIASLGCVELWAPITVYLTLLVPPAGNLYCGSRPTSQASLNPANMTPSSSAELVKPKRKGARRISTLTPSQLARKRAKDREAQRAIRARTKEHIERLDRELAALKLSQSCDQSVQELLSRNRALEEELMRLKENMRVQITSSLYSAPGLNSPQLSLPESFSSTSTFNDNLCISSGAIPSPRGSPFPSDYYNFLPDYSQQHVPLFNNCESLASTATCLSPSNVSTPSSSADCNTGYISISLLSSTLPSNTNSSSISVMFHKDVVEMEYNNVGLHSIITQGLPLSDVSEESSSTQSLDAGFQPNNPPLQPGTPHSHRYISHHYHQHSAWRI</sequence>
<feature type="compositionally biased region" description="Low complexity" evidence="2">
    <location>
        <begin position="285"/>
        <end position="298"/>
    </location>
</feature>
<proteinExistence type="predicted"/>
<accession>A0A8J5NHN5</accession>
<reference evidence="4" key="1">
    <citation type="submission" date="2021-04" db="EMBL/GenBank/DDBJ databases">
        <title>First draft genome resource for Brassicaceae pathogens Fusarium oxysporum f. sp. raphani and Fusarium oxysporum f. sp. rapae.</title>
        <authorList>
            <person name="Asai S."/>
        </authorList>
    </citation>
    <scope>NUCLEOTIDE SEQUENCE</scope>
    <source>
        <strain evidence="4">Tf1208</strain>
    </source>
</reference>
<evidence type="ECO:0000256" key="1">
    <source>
        <dbReference type="SAM" id="Coils"/>
    </source>
</evidence>
<evidence type="ECO:0008006" key="6">
    <source>
        <dbReference type="Google" id="ProtNLM"/>
    </source>
</evidence>
<evidence type="ECO:0000313" key="5">
    <source>
        <dbReference type="Proteomes" id="UP000694050"/>
    </source>
</evidence>
<keyword evidence="3" id="KW-0732">Signal</keyword>